<dbReference type="Proteomes" id="UP001595797">
    <property type="component" value="Unassembled WGS sequence"/>
</dbReference>
<sequence>MTDPRTPARRVLPPLPTVLLTVLVVLLAALGGWRLGAARPVPPDEVARADAWSRTETLLRHPSLEDLEEGAAVRADLDRQLAALGPAPVTRASAAARAAHPSPSEAAGPGAPAGTEDLAGALARSAAALARDALDAEDPALARVLGAAAASRATTAGQLGGAAAVPRLCAPGADRGSGATTSAAAPLWSALDRAGYALEALAARTGPTGAPADAALRQARADVADLLEAPVARGVLAAEPGLRAGAYVLPGQLWEDPRRGAGAAAGDVQEAAAHALAQGGPATRCWALRALERAGTLRAEVSGEVDALPGVLPDDPSAVPGAP</sequence>
<evidence type="ECO:0000313" key="2">
    <source>
        <dbReference type="EMBL" id="MFC4902416.1"/>
    </source>
</evidence>
<dbReference type="EMBL" id="JBHSIW010000003">
    <property type="protein sequence ID" value="MFC4902416.1"/>
    <property type="molecule type" value="Genomic_DNA"/>
</dbReference>
<protein>
    <recommendedName>
        <fullName evidence="4">DUF4439 domain-containing protein</fullName>
    </recommendedName>
</protein>
<evidence type="ECO:0000256" key="1">
    <source>
        <dbReference type="SAM" id="MobiDB-lite"/>
    </source>
</evidence>
<reference evidence="3" key="1">
    <citation type="journal article" date="2019" name="Int. J. Syst. Evol. Microbiol.">
        <title>The Global Catalogue of Microorganisms (GCM) 10K type strain sequencing project: providing services to taxonomists for standard genome sequencing and annotation.</title>
        <authorList>
            <consortium name="The Broad Institute Genomics Platform"/>
            <consortium name="The Broad Institute Genome Sequencing Center for Infectious Disease"/>
            <person name="Wu L."/>
            <person name="Ma J."/>
        </authorList>
    </citation>
    <scope>NUCLEOTIDE SEQUENCE [LARGE SCALE GENOMIC DNA]</scope>
    <source>
        <strain evidence="3">CGMCC 4.6946</strain>
    </source>
</reference>
<name>A0ABV9TER3_9MICC</name>
<dbReference type="RefSeq" id="WP_277550995.1">
    <property type="nucleotide sequence ID" value="NZ_JARAMH010000006.1"/>
</dbReference>
<accession>A0ABV9TER3</accession>
<evidence type="ECO:0008006" key="4">
    <source>
        <dbReference type="Google" id="ProtNLM"/>
    </source>
</evidence>
<comment type="caution">
    <text evidence="2">The sequence shown here is derived from an EMBL/GenBank/DDBJ whole genome shotgun (WGS) entry which is preliminary data.</text>
</comment>
<gene>
    <name evidence="2" type="ORF">ACFPCS_02410</name>
</gene>
<feature type="region of interest" description="Disordered" evidence="1">
    <location>
        <begin position="92"/>
        <end position="116"/>
    </location>
</feature>
<organism evidence="2 3">
    <name type="scientific">Kocuria oceani</name>
    <dbReference type="NCBI Taxonomy" id="988827"/>
    <lineage>
        <taxon>Bacteria</taxon>
        <taxon>Bacillati</taxon>
        <taxon>Actinomycetota</taxon>
        <taxon>Actinomycetes</taxon>
        <taxon>Micrococcales</taxon>
        <taxon>Micrococcaceae</taxon>
        <taxon>Kocuria</taxon>
    </lineage>
</organism>
<proteinExistence type="predicted"/>
<keyword evidence="3" id="KW-1185">Reference proteome</keyword>
<evidence type="ECO:0000313" key="3">
    <source>
        <dbReference type="Proteomes" id="UP001595797"/>
    </source>
</evidence>